<evidence type="ECO:0000256" key="1">
    <source>
        <dbReference type="SAM" id="MobiDB-lite"/>
    </source>
</evidence>
<sequence length="61" mass="6823">YGLIGLMWSDDDPMTNLNLTAGQTRNLLDTDNREACVDTDSDNFDNNDNSTSDSECKMCKK</sequence>
<protein>
    <submittedName>
        <fullName evidence="2">Uncharacterized protein</fullName>
    </submittedName>
</protein>
<organism evidence="2">
    <name type="scientific">Arion vulgaris</name>
    <dbReference type="NCBI Taxonomy" id="1028688"/>
    <lineage>
        <taxon>Eukaryota</taxon>
        <taxon>Metazoa</taxon>
        <taxon>Spiralia</taxon>
        <taxon>Lophotrochozoa</taxon>
        <taxon>Mollusca</taxon>
        <taxon>Gastropoda</taxon>
        <taxon>Heterobranchia</taxon>
        <taxon>Euthyneura</taxon>
        <taxon>Panpulmonata</taxon>
        <taxon>Eupulmonata</taxon>
        <taxon>Stylommatophora</taxon>
        <taxon>Helicina</taxon>
        <taxon>Arionoidea</taxon>
        <taxon>Arionidae</taxon>
        <taxon>Arion</taxon>
    </lineage>
</organism>
<feature type="region of interest" description="Disordered" evidence="1">
    <location>
        <begin position="37"/>
        <end position="61"/>
    </location>
</feature>
<feature type="non-terminal residue" evidence="2">
    <location>
        <position position="1"/>
    </location>
</feature>
<reference evidence="2" key="1">
    <citation type="submission" date="2014-12" db="EMBL/GenBank/DDBJ databases">
        <title>Insight into the proteome of Arion vulgaris.</title>
        <authorList>
            <person name="Aradska J."/>
            <person name="Bulat T."/>
            <person name="Smidak R."/>
            <person name="Sarate P."/>
            <person name="Gangsoo J."/>
            <person name="Sialana F."/>
            <person name="Bilban M."/>
            <person name="Lubec G."/>
        </authorList>
    </citation>
    <scope>NUCLEOTIDE SEQUENCE</scope>
    <source>
        <tissue evidence="2">Skin</tissue>
    </source>
</reference>
<accession>A0A0B6ZXU9</accession>
<dbReference type="EMBL" id="HACG01026533">
    <property type="protein sequence ID" value="CEK73398.1"/>
    <property type="molecule type" value="Transcribed_RNA"/>
</dbReference>
<proteinExistence type="predicted"/>
<dbReference type="AlphaFoldDB" id="A0A0B6ZXU9"/>
<name>A0A0B6ZXU9_9EUPU</name>
<gene>
    <name evidence="2" type="primary">ORF86616</name>
</gene>
<evidence type="ECO:0000313" key="2">
    <source>
        <dbReference type="EMBL" id="CEK73398.1"/>
    </source>
</evidence>